<dbReference type="Gene3D" id="3.40.50.11460">
    <property type="match status" value="1"/>
</dbReference>
<protein>
    <submittedName>
        <fullName evidence="14">Acyl transferase domain-containing protein/NADPH:quinone reductase-like Zn-dependent oxidoreductase</fullName>
    </submittedName>
</protein>
<dbReference type="SUPFAM" id="SSF101173">
    <property type="entry name" value="Docking domain B of the erythromycin polyketide synthase (DEBS)"/>
    <property type="match status" value="1"/>
</dbReference>
<dbReference type="InterPro" id="IPR049552">
    <property type="entry name" value="PKS_DH_N"/>
</dbReference>
<dbReference type="InterPro" id="IPR036291">
    <property type="entry name" value="NAD(P)-bd_dom_sf"/>
</dbReference>
<accession>A0A7W7CHX3</accession>
<dbReference type="Pfam" id="PF00550">
    <property type="entry name" value="PP-binding"/>
    <property type="match status" value="1"/>
</dbReference>
<dbReference type="Pfam" id="PF16197">
    <property type="entry name" value="KAsynt_C_assoc"/>
    <property type="match status" value="1"/>
</dbReference>
<dbReference type="PROSITE" id="PS50075">
    <property type="entry name" value="CARRIER"/>
    <property type="match status" value="1"/>
</dbReference>
<dbReference type="Pfam" id="PF02801">
    <property type="entry name" value="Ketoacyl-synt_C"/>
    <property type="match status" value="1"/>
</dbReference>
<evidence type="ECO:0000256" key="3">
    <source>
        <dbReference type="ARBA" id="ARBA00022450"/>
    </source>
</evidence>
<dbReference type="PROSITE" id="PS01162">
    <property type="entry name" value="QOR_ZETA_CRYSTAL"/>
    <property type="match status" value="1"/>
</dbReference>
<dbReference type="PROSITE" id="PS52019">
    <property type="entry name" value="PKS_MFAS_DH"/>
    <property type="match status" value="1"/>
</dbReference>
<dbReference type="GO" id="GO:0031177">
    <property type="term" value="F:phosphopantetheine binding"/>
    <property type="evidence" value="ECO:0007669"/>
    <property type="project" value="InterPro"/>
</dbReference>
<feature type="active site" description="Proton donor; for dehydratase activity" evidence="10">
    <location>
        <position position="1095"/>
    </location>
</feature>
<dbReference type="InterPro" id="IPR014043">
    <property type="entry name" value="Acyl_transferase_dom"/>
</dbReference>
<dbReference type="FunFam" id="3.90.180.10:FF:000032">
    <property type="entry name" value="Probable polyketide synthase pks1"/>
    <property type="match status" value="1"/>
</dbReference>
<dbReference type="InterPro" id="IPR006162">
    <property type="entry name" value="Ppantetheine_attach_site"/>
</dbReference>
<keyword evidence="15" id="KW-1185">Reference proteome</keyword>
<dbReference type="SMART" id="SM00825">
    <property type="entry name" value="PKS_KS"/>
    <property type="match status" value="1"/>
</dbReference>
<dbReference type="Gene3D" id="3.10.129.110">
    <property type="entry name" value="Polyketide synthase dehydratase"/>
    <property type="match status" value="1"/>
</dbReference>
<evidence type="ECO:0000256" key="5">
    <source>
        <dbReference type="ARBA" id="ARBA00022679"/>
    </source>
</evidence>
<dbReference type="InterPro" id="IPR020807">
    <property type="entry name" value="PKS_DH"/>
</dbReference>
<evidence type="ECO:0000256" key="2">
    <source>
        <dbReference type="ARBA" id="ARBA00004792"/>
    </source>
</evidence>
<evidence type="ECO:0000256" key="1">
    <source>
        <dbReference type="ARBA" id="ARBA00001957"/>
    </source>
</evidence>
<dbReference type="InterPro" id="IPR036736">
    <property type="entry name" value="ACP-like_sf"/>
</dbReference>
<feature type="domain" description="PKS/mFAS DH" evidence="13">
    <location>
        <begin position="902"/>
        <end position="1168"/>
    </location>
</feature>
<dbReference type="InterPro" id="IPR014031">
    <property type="entry name" value="Ketoacyl_synth_C"/>
</dbReference>
<evidence type="ECO:0000256" key="10">
    <source>
        <dbReference type="PROSITE-ProRule" id="PRU01363"/>
    </source>
</evidence>
<dbReference type="InterPro" id="IPR018201">
    <property type="entry name" value="Ketoacyl_synth_AS"/>
</dbReference>
<dbReference type="InterPro" id="IPR002364">
    <property type="entry name" value="Quin_OxRdtase/zeta-crystal_CS"/>
</dbReference>
<dbReference type="Gene3D" id="3.40.50.720">
    <property type="entry name" value="NAD(P)-binding Rossmann-like Domain"/>
    <property type="match status" value="1"/>
</dbReference>
<dbReference type="InterPro" id="IPR013968">
    <property type="entry name" value="PKS_KR"/>
</dbReference>
<dbReference type="GO" id="GO:0016491">
    <property type="term" value="F:oxidoreductase activity"/>
    <property type="evidence" value="ECO:0007669"/>
    <property type="project" value="InterPro"/>
</dbReference>
<dbReference type="SUPFAM" id="SSF51735">
    <property type="entry name" value="NAD(P)-binding Rossmann-fold domains"/>
    <property type="match status" value="3"/>
</dbReference>
<evidence type="ECO:0000313" key="15">
    <source>
        <dbReference type="Proteomes" id="UP000533598"/>
    </source>
</evidence>
<evidence type="ECO:0000256" key="4">
    <source>
        <dbReference type="ARBA" id="ARBA00022553"/>
    </source>
</evidence>
<dbReference type="CDD" id="cd08956">
    <property type="entry name" value="KR_3_FAS_SDR_x"/>
    <property type="match status" value="1"/>
</dbReference>
<dbReference type="Gene3D" id="3.90.180.10">
    <property type="entry name" value="Medium-chain alcohol dehydrogenases, catalytic domain"/>
    <property type="match status" value="1"/>
</dbReference>
<dbReference type="InterPro" id="IPR020806">
    <property type="entry name" value="PKS_PP-bd"/>
</dbReference>
<feature type="domain" description="Ketosynthase family 3 (KS3)" evidence="12">
    <location>
        <begin position="32"/>
        <end position="449"/>
    </location>
</feature>
<dbReference type="Gene3D" id="1.10.1200.10">
    <property type="entry name" value="ACP-like"/>
    <property type="match status" value="1"/>
</dbReference>
<dbReference type="Pfam" id="PF08240">
    <property type="entry name" value="ADH_N"/>
    <property type="match status" value="1"/>
</dbReference>
<dbReference type="SMART" id="SM00829">
    <property type="entry name" value="PKS_ER"/>
    <property type="match status" value="1"/>
</dbReference>
<dbReference type="Pfam" id="PF21089">
    <property type="entry name" value="PKS_DH_N"/>
    <property type="match status" value="1"/>
</dbReference>
<feature type="domain" description="Carrier" evidence="11">
    <location>
        <begin position="1922"/>
        <end position="1997"/>
    </location>
</feature>
<dbReference type="InterPro" id="IPR042104">
    <property type="entry name" value="PKS_dehydratase_sf"/>
</dbReference>
<dbReference type="GO" id="GO:0033068">
    <property type="term" value="P:macrolide biosynthetic process"/>
    <property type="evidence" value="ECO:0007669"/>
    <property type="project" value="UniProtKB-ARBA"/>
</dbReference>
<dbReference type="InterPro" id="IPR016036">
    <property type="entry name" value="Malonyl_transacylase_ACP-bd"/>
</dbReference>
<dbReference type="SUPFAM" id="SSF52151">
    <property type="entry name" value="FabD/lysophospholipase-like"/>
    <property type="match status" value="1"/>
</dbReference>
<dbReference type="CDD" id="cd00833">
    <property type="entry name" value="PKS"/>
    <property type="match status" value="1"/>
</dbReference>
<dbReference type="Gene3D" id="3.40.47.10">
    <property type="match status" value="1"/>
</dbReference>
<dbReference type="GO" id="GO:0004312">
    <property type="term" value="F:fatty acid synthase activity"/>
    <property type="evidence" value="ECO:0007669"/>
    <property type="project" value="TreeGrafter"/>
</dbReference>
<dbReference type="SUPFAM" id="SSF55048">
    <property type="entry name" value="Probable ACP-binding domain of malonyl-CoA ACP transacylase"/>
    <property type="match status" value="1"/>
</dbReference>
<dbReference type="InterPro" id="IPR014030">
    <property type="entry name" value="Ketoacyl_synth_N"/>
</dbReference>
<dbReference type="CDD" id="cd05195">
    <property type="entry name" value="enoyl_red"/>
    <property type="match status" value="1"/>
</dbReference>
<dbReference type="InterPro" id="IPR016039">
    <property type="entry name" value="Thiolase-like"/>
</dbReference>
<keyword evidence="9" id="KW-0012">Acyltransferase</keyword>
<evidence type="ECO:0000259" key="11">
    <source>
        <dbReference type="PROSITE" id="PS50075"/>
    </source>
</evidence>
<evidence type="ECO:0000256" key="9">
    <source>
        <dbReference type="ARBA" id="ARBA00023315"/>
    </source>
</evidence>
<proteinExistence type="predicted"/>
<dbReference type="InterPro" id="IPR036299">
    <property type="entry name" value="Polyketide_synth_docking_sf"/>
</dbReference>
<comment type="cofactor">
    <cofactor evidence="1">
        <name>pantetheine 4'-phosphate</name>
        <dbReference type="ChEBI" id="CHEBI:47942"/>
    </cofactor>
</comment>
<feature type="active site" description="Proton acceptor; for dehydratase activity" evidence="10">
    <location>
        <position position="934"/>
    </location>
</feature>
<dbReference type="Proteomes" id="UP000533598">
    <property type="component" value="Unassembled WGS sequence"/>
</dbReference>
<evidence type="ECO:0000259" key="12">
    <source>
        <dbReference type="PROSITE" id="PS52004"/>
    </source>
</evidence>
<dbReference type="GO" id="GO:0006633">
    <property type="term" value="P:fatty acid biosynthetic process"/>
    <property type="evidence" value="ECO:0007669"/>
    <property type="project" value="InterPro"/>
</dbReference>
<dbReference type="PANTHER" id="PTHR43775:SF51">
    <property type="entry name" value="INACTIVE PHENOLPHTHIOCEROL SYNTHESIS POLYKETIDE SYNTHASE TYPE I PKS1-RELATED"/>
    <property type="match status" value="1"/>
</dbReference>
<dbReference type="FunFam" id="3.40.50.720:FF:000209">
    <property type="entry name" value="Polyketide synthase Pks12"/>
    <property type="match status" value="1"/>
</dbReference>
<dbReference type="InterPro" id="IPR015083">
    <property type="entry name" value="NorB/c/GfsB-D-like_docking"/>
</dbReference>
<dbReference type="SMART" id="SM00827">
    <property type="entry name" value="PKS_AT"/>
    <property type="match status" value="1"/>
</dbReference>
<dbReference type="InterPro" id="IPR016035">
    <property type="entry name" value="Acyl_Trfase/lysoPLipase"/>
</dbReference>
<dbReference type="GO" id="GO:0008270">
    <property type="term" value="F:zinc ion binding"/>
    <property type="evidence" value="ECO:0007669"/>
    <property type="project" value="InterPro"/>
</dbReference>
<evidence type="ECO:0000256" key="8">
    <source>
        <dbReference type="ARBA" id="ARBA00023268"/>
    </source>
</evidence>
<dbReference type="SMART" id="SM00826">
    <property type="entry name" value="PKS_DH"/>
    <property type="match status" value="1"/>
</dbReference>
<organism evidence="14 15">
    <name type="scientific">Crossiella cryophila</name>
    <dbReference type="NCBI Taxonomy" id="43355"/>
    <lineage>
        <taxon>Bacteria</taxon>
        <taxon>Bacillati</taxon>
        <taxon>Actinomycetota</taxon>
        <taxon>Actinomycetes</taxon>
        <taxon>Pseudonocardiales</taxon>
        <taxon>Pseudonocardiaceae</taxon>
        <taxon>Crossiella</taxon>
    </lineage>
</organism>
<dbReference type="Pfam" id="PF00109">
    <property type="entry name" value="ketoacyl-synt"/>
    <property type="match status" value="1"/>
</dbReference>
<keyword evidence="7" id="KW-0045">Antibiotic biosynthesis</keyword>
<dbReference type="Pfam" id="PF13602">
    <property type="entry name" value="ADH_zinc_N_2"/>
    <property type="match status" value="1"/>
</dbReference>
<feature type="region of interest" description="C-terminal hotdog fold" evidence="10">
    <location>
        <begin position="1034"/>
        <end position="1168"/>
    </location>
</feature>
<dbReference type="FunFam" id="1.10.1200.10:FF:000007">
    <property type="entry name" value="Probable polyketide synthase pks17"/>
    <property type="match status" value="1"/>
</dbReference>
<keyword evidence="6" id="KW-0677">Repeat</keyword>
<dbReference type="EMBL" id="JACHMH010000001">
    <property type="protein sequence ID" value="MBB4680071.1"/>
    <property type="molecule type" value="Genomic_DNA"/>
</dbReference>
<keyword evidence="5 14" id="KW-0808">Transferase</keyword>
<keyword evidence="3" id="KW-0596">Phosphopantetheine</keyword>
<dbReference type="InterPro" id="IPR049900">
    <property type="entry name" value="PKS_mFAS_DH"/>
</dbReference>
<evidence type="ECO:0000259" key="13">
    <source>
        <dbReference type="PROSITE" id="PS52019"/>
    </source>
</evidence>
<dbReference type="GO" id="GO:0004315">
    <property type="term" value="F:3-oxoacyl-[acyl-carrier-protein] synthase activity"/>
    <property type="evidence" value="ECO:0007669"/>
    <property type="project" value="InterPro"/>
</dbReference>
<evidence type="ECO:0000313" key="14">
    <source>
        <dbReference type="EMBL" id="MBB4680071.1"/>
    </source>
</evidence>
<dbReference type="SMART" id="SM01294">
    <property type="entry name" value="PKS_PP_betabranch"/>
    <property type="match status" value="1"/>
</dbReference>
<dbReference type="Gene3D" id="3.30.70.3290">
    <property type="match status" value="1"/>
</dbReference>
<dbReference type="InterPro" id="IPR049551">
    <property type="entry name" value="PKS_DH_C"/>
</dbReference>
<dbReference type="Pfam" id="PF08990">
    <property type="entry name" value="Docking"/>
    <property type="match status" value="1"/>
</dbReference>
<sequence length="2071" mass="216428">MSEQKLRDYLSRVTADLKRTRQSLREHQARASEPIAIIGMACRYPGGVTGPEQLWRLAESNVDAISEFPADRGWDLAAVRDQLATSASGFLTGIDRFDPEFFGISPREAVAMDPQQRLLLETAWESLEHARIAPDSLRGSDTGVFVGTCAQDYPELLRDTADDVAGYVGTGSGASVMSGRISYTLGLQGPSFTVDTACSASLVALHNAVRALRAGECSLALTGGVVVMTTLAPFLEFTRQGGLAPDGRCKSFAEHADGTAWGEGAGMLVLARLSDAERAGHRVLAVIRGSAINNDGASNGLTAPNGAAQQQVIRHALANAGLAPSEVDTVEAHGTGTVLGDPIEAGALLATYGQDRDQPLLLGSLKSNIGHAQAAAGVGGVIKMVGALRAGMLPGLLHLKEPSSRINWSAGAVVPLAHNTLWPETGRPRRAAVSSFGVSGTNAHVILEQAPENLSSQREEAPASVPWLLSGRTPAALQAQAGSLAEHLAERPELDAADLAYSLATTRTRFEHGAIVVGDRAAALAAFTALGRGEESAAITLVRGAGRSARPVFVFPGQGSQWVGMAVELLAEPVFADSMAECAKAFGEFVDWSLLDVLADAELLQRVDVVQPVLFAVHVSLAQLWRSYGVEPAGVVGHSQGEIAAAYVAGALSLVDAARVVCLRSKLIAGELAGLGGMVALPVPVAEAELLAAEHGLSVAAVNGPESVVVSGPVGGVESLLAADGRARRIEVDYASHSVAVEAIRESLLAALAGIRPQSGTVPFYSALTGGRFDTAGMDGEYWYRNLRERVDFHGAVTALADNGFDLFIESSAHPVLVTALAESTGLTALGTLRRDHGGPDQIHRALAAAGHHGAAVDWRAVLPGGRPVDLPTYAFQRDRCWPRAGASRADVTAAGLADPGHPLLGAGVELAGGDGHLFTASLSLATHPWLADHAVDGTVLLPGTALLELAVRAGDEVGCHRVDELVLATPLVLPTDGAVRVQVRLAGPDTDGRRALRVLADSGAGWAEHATGTLSTGTDEEPLAALGSWPPAAEQLDVSGLYPGLAAEGYGYGPAFQGLTAAWLAGDTAYAEVALPEPVRADATAHGLHPALLDAVLHATSLLGSAGVLPFAWTGVRLHAHGATALRARLRRIGADTVELLATDPAGELVLTARSLVLRRHTTARPASAPLHRIAWQPIATEPATRAVTELDPATWTLPTHTPQAALVRLSTEDEGPEAAQALTERVLALLQAWLTAEHLTETPLLFHTNGYGPAVAAARGLVRSAQTENSGRFVLLNSDTPEVSPDLLARALAIGEPQLAVREGTLLAARLAAPGTLTPPAGTAWRLETTRKGSLDDLDLVPWPRAEEPLAAHEVRVEVRAAGINFRDVFDALGMNKRADTPLGAELAGVVLETGAEVVDLKPGDRVFGIGVGTFGPLVVTDHRMLAPMPPEWSFTQGASVPIVFLTAYYGLLDLCQVRAGQSLLVHSGAGGVGMAAIQLARHWGLEVFATASEGKQHVLREAGIPEDHIASSRTLDFEPKFLATTGGRGVDVVLNSLAGEFVDASLRLLPRGGRFAEMGKTDIRQQVPDGIGYRAFDLAELTPDQMRERLGHLGELFRAGILHPLPVATWDVRRGREAFRHISRARHIGKVVLTMPRRWHPDGTVLITGGTGGLAATLARHLVSAKGVRHLLLASRSGPAAPGAAELVAELTAQGARVRVAAGDIGDQDFVTDLVVGIPAEHPLTAVVHAAGVLDDGVIGSLTPRRLATSLHAKAGGAWHLHQATRHLDLADFVLYSSAAAVLGSGGQGNYAAANAFLDALAEHRHEQGLPATAMAWSLWAEASGMTSALTAVDLRRIARSGLPALSATEGLALFDAALACAEPAVATLRLDLPVLRAGGTTPHLLWALAGVTGRRQAGAEAAGLTDRLVGMRAADRIAELTSLVAAQAAAVLGHADGRVLEADRPFKTLGFDSLTAVELRNRVGALLGLRLAPTIVFDHPTAEALANHLTERLVGTAAPVEDPLLAELTRLEQAVGGFTGAAAVREQVVRRLSALLAEVTRPEDVTDLGAASDEEMFELLGKEFGIS</sequence>
<dbReference type="InterPro" id="IPR032821">
    <property type="entry name" value="PKS_assoc"/>
</dbReference>
<reference evidence="14 15" key="1">
    <citation type="submission" date="2020-08" db="EMBL/GenBank/DDBJ databases">
        <title>Sequencing the genomes of 1000 actinobacteria strains.</title>
        <authorList>
            <person name="Klenk H.-P."/>
        </authorList>
    </citation>
    <scope>NUCLEOTIDE SEQUENCE [LARGE SCALE GENOMIC DNA]</scope>
    <source>
        <strain evidence="14 15">DSM 44230</strain>
    </source>
</reference>
<dbReference type="InterPro" id="IPR011032">
    <property type="entry name" value="GroES-like_sf"/>
</dbReference>
<dbReference type="SUPFAM" id="SSF53901">
    <property type="entry name" value="Thiolase-like"/>
    <property type="match status" value="1"/>
</dbReference>
<dbReference type="PROSITE" id="PS52004">
    <property type="entry name" value="KS3_2"/>
    <property type="match status" value="1"/>
</dbReference>
<dbReference type="InterPro" id="IPR009081">
    <property type="entry name" value="PP-bd_ACP"/>
</dbReference>
<dbReference type="Gene3D" id="3.40.366.10">
    <property type="entry name" value="Malonyl-Coenzyme A Acyl Carrier Protein, domain 2"/>
    <property type="match status" value="1"/>
</dbReference>
<comment type="caution">
    <text evidence="14">The sequence shown here is derived from an EMBL/GenBank/DDBJ whole genome shotgun (WGS) entry which is preliminary data.</text>
</comment>
<dbReference type="Pfam" id="PF08659">
    <property type="entry name" value="KR"/>
    <property type="match status" value="1"/>
</dbReference>
<dbReference type="InterPro" id="IPR020841">
    <property type="entry name" value="PKS_Beta-ketoAc_synthase_dom"/>
</dbReference>
<feature type="region of interest" description="N-terminal hotdog fold" evidence="10">
    <location>
        <begin position="902"/>
        <end position="1022"/>
    </location>
</feature>
<dbReference type="Pfam" id="PF00698">
    <property type="entry name" value="Acyl_transf_1"/>
    <property type="match status" value="1"/>
</dbReference>
<keyword evidence="4" id="KW-0597">Phosphoprotein</keyword>
<dbReference type="PANTHER" id="PTHR43775">
    <property type="entry name" value="FATTY ACID SYNTHASE"/>
    <property type="match status" value="1"/>
</dbReference>
<name>A0A7W7CHX3_9PSEU</name>
<dbReference type="SUPFAM" id="SSF47336">
    <property type="entry name" value="ACP-like"/>
    <property type="match status" value="1"/>
</dbReference>
<dbReference type="InterPro" id="IPR020843">
    <property type="entry name" value="ER"/>
</dbReference>
<dbReference type="RefSeq" id="WP_185005744.1">
    <property type="nucleotide sequence ID" value="NZ_BAAAUI010000019.1"/>
</dbReference>
<gene>
    <name evidence="14" type="ORF">HNR67_006189</name>
</gene>
<dbReference type="SMART" id="SM00822">
    <property type="entry name" value="PKS_KR"/>
    <property type="match status" value="1"/>
</dbReference>
<dbReference type="Pfam" id="PF14765">
    <property type="entry name" value="PS-DH"/>
    <property type="match status" value="1"/>
</dbReference>
<dbReference type="SMART" id="SM00823">
    <property type="entry name" value="PKS_PP"/>
    <property type="match status" value="1"/>
</dbReference>
<dbReference type="PROSITE" id="PS00606">
    <property type="entry name" value="KS3_1"/>
    <property type="match status" value="1"/>
</dbReference>
<dbReference type="InterPro" id="IPR013154">
    <property type="entry name" value="ADH-like_N"/>
</dbReference>
<dbReference type="SUPFAM" id="SSF50129">
    <property type="entry name" value="GroES-like"/>
    <property type="match status" value="1"/>
</dbReference>
<dbReference type="InterPro" id="IPR050091">
    <property type="entry name" value="PKS_NRPS_Biosynth_Enz"/>
</dbReference>
<comment type="pathway">
    <text evidence="2">Antibiotic biosynthesis.</text>
</comment>
<evidence type="ECO:0000256" key="6">
    <source>
        <dbReference type="ARBA" id="ARBA00022737"/>
    </source>
</evidence>
<dbReference type="FunFam" id="3.40.47.10:FF:000019">
    <property type="entry name" value="Polyketide synthase type I"/>
    <property type="match status" value="1"/>
</dbReference>
<dbReference type="InterPro" id="IPR001227">
    <property type="entry name" value="Ac_transferase_dom_sf"/>
</dbReference>
<evidence type="ECO:0000256" key="7">
    <source>
        <dbReference type="ARBA" id="ARBA00023194"/>
    </source>
</evidence>
<dbReference type="InterPro" id="IPR057326">
    <property type="entry name" value="KR_dom"/>
</dbReference>
<dbReference type="PROSITE" id="PS00012">
    <property type="entry name" value="PHOSPHOPANTETHEINE"/>
    <property type="match status" value="1"/>
</dbReference>
<keyword evidence="8" id="KW-0511">Multifunctional enzyme</keyword>